<evidence type="ECO:0000256" key="1">
    <source>
        <dbReference type="SAM" id="MobiDB-lite"/>
    </source>
</evidence>
<feature type="region of interest" description="Disordered" evidence="1">
    <location>
        <begin position="249"/>
        <end position="296"/>
    </location>
</feature>
<dbReference type="OrthoDB" id="2157181at2759"/>
<reference evidence="3 4" key="1">
    <citation type="submission" date="2016-08" db="EMBL/GenBank/DDBJ databases">
        <title>Genomes of anaerobic fungi encode conserved fungal cellulosomes for biomass hydrolysis.</title>
        <authorList>
            <consortium name="DOE Joint Genome Institute"/>
            <person name="Haitjema C.H."/>
            <person name="Gilmore S.P."/>
            <person name="Henske J.K."/>
            <person name="Solomon K.V."/>
            <person name="De Groot R."/>
            <person name="Kuo A."/>
            <person name="Mondo S.J."/>
            <person name="Salamov A.A."/>
            <person name="Labutti K."/>
            <person name="Zhao Z."/>
            <person name="Chiniquy J."/>
            <person name="Barry K."/>
            <person name="Brewer H.M."/>
            <person name="Purvine S.O."/>
            <person name="Wright A.T."/>
            <person name="Boxma B."/>
            <person name="Van Alen T."/>
            <person name="Hackstein J.H."/>
            <person name="Baker S.E."/>
            <person name="Grigoriev I.V."/>
            <person name="O'Malley M.A."/>
        </authorList>
    </citation>
    <scope>NUCLEOTIDE SEQUENCE [LARGE SCALE GENOMIC DNA]</scope>
    <source>
        <strain evidence="4">finn</strain>
    </source>
</reference>
<organism evidence="3 4">
    <name type="scientific">Piromyces finnis</name>
    <dbReference type="NCBI Taxonomy" id="1754191"/>
    <lineage>
        <taxon>Eukaryota</taxon>
        <taxon>Fungi</taxon>
        <taxon>Fungi incertae sedis</taxon>
        <taxon>Chytridiomycota</taxon>
        <taxon>Chytridiomycota incertae sedis</taxon>
        <taxon>Neocallimastigomycetes</taxon>
        <taxon>Neocallimastigales</taxon>
        <taxon>Neocallimastigaceae</taxon>
        <taxon>Piromyces</taxon>
    </lineage>
</organism>
<evidence type="ECO:0000256" key="2">
    <source>
        <dbReference type="SAM" id="SignalP"/>
    </source>
</evidence>
<protein>
    <recommendedName>
        <fullName evidence="5">Mid2 domain-containing protein</fullName>
    </recommendedName>
</protein>
<evidence type="ECO:0000313" key="4">
    <source>
        <dbReference type="Proteomes" id="UP000193719"/>
    </source>
</evidence>
<keyword evidence="2" id="KW-0732">Signal</keyword>
<gene>
    <name evidence="3" type="ORF">BCR36DRAFT_585316</name>
</gene>
<feature type="compositionally biased region" description="Low complexity" evidence="1">
    <location>
        <begin position="253"/>
        <end position="270"/>
    </location>
</feature>
<proteinExistence type="predicted"/>
<dbReference type="EMBL" id="MCFH01000036">
    <property type="protein sequence ID" value="ORX46173.1"/>
    <property type="molecule type" value="Genomic_DNA"/>
</dbReference>
<feature type="region of interest" description="Disordered" evidence="1">
    <location>
        <begin position="154"/>
        <end position="218"/>
    </location>
</feature>
<reference evidence="3 4" key="2">
    <citation type="submission" date="2016-08" db="EMBL/GenBank/DDBJ databases">
        <title>Pervasive Adenine N6-methylation of Active Genes in Fungi.</title>
        <authorList>
            <consortium name="DOE Joint Genome Institute"/>
            <person name="Mondo S.J."/>
            <person name="Dannebaum R.O."/>
            <person name="Kuo R.C."/>
            <person name="Labutti K."/>
            <person name="Haridas S."/>
            <person name="Kuo A."/>
            <person name="Salamov A."/>
            <person name="Ahrendt S.R."/>
            <person name="Lipzen A."/>
            <person name="Sullivan W."/>
            <person name="Andreopoulos W.B."/>
            <person name="Clum A."/>
            <person name="Lindquist E."/>
            <person name="Daum C."/>
            <person name="Ramamoorthy G.K."/>
            <person name="Gryganskyi A."/>
            <person name="Culley D."/>
            <person name="Magnuson J.K."/>
            <person name="James T.Y."/>
            <person name="O'Malley M.A."/>
            <person name="Stajich J.E."/>
            <person name="Spatafora J.W."/>
            <person name="Visel A."/>
            <person name="Grigoriev I.V."/>
        </authorList>
    </citation>
    <scope>NUCLEOTIDE SEQUENCE [LARGE SCALE GENOMIC DNA]</scope>
    <source>
        <strain evidence="4">finn</strain>
    </source>
</reference>
<feature type="compositionally biased region" description="Low complexity" evidence="1">
    <location>
        <begin position="181"/>
        <end position="218"/>
    </location>
</feature>
<accession>A0A1Y1V3A8</accession>
<dbReference type="PROSITE" id="PS51257">
    <property type="entry name" value="PROKAR_LIPOPROTEIN"/>
    <property type="match status" value="1"/>
</dbReference>
<feature type="chain" id="PRO_5012305042" description="Mid2 domain-containing protein" evidence="2">
    <location>
        <begin position="23"/>
        <end position="652"/>
    </location>
</feature>
<name>A0A1Y1V3A8_9FUNG</name>
<feature type="compositionally biased region" description="Low complexity" evidence="1">
    <location>
        <begin position="161"/>
        <end position="171"/>
    </location>
</feature>
<evidence type="ECO:0008006" key="5">
    <source>
        <dbReference type="Google" id="ProtNLM"/>
    </source>
</evidence>
<dbReference type="AlphaFoldDB" id="A0A1Y1V3A8"/>
<keyword evidence="4" id="KW-1185">Reference proteome</keyword>
<dbReference type="Proteomes" id="UP000193719">
    <property type="component" value="Unassembled WGS sequence"/>
</dbReference>
<feature type="signal peptide" evidence="2">
    <location>
        <begin position="1"/>
        <end position="22"/>
    </location>
</feature>
<sequence>MDIKLFYICVLVIAYLIQSCCSQKQQQPYIEIIEANLNGKSIEEVVNNAIDDIAKNIFNKDAKSLSTNPNPTTTVVKETLDNKDDDEEIKAAEEIVAKPTTVNSPIPTTAAPSVKTTTQVITRTTTVVISQPKTVQNSQTSTTRVITQAPTTVPQVNVNTSSSKSIQSSSKNLNTNSKIVTTTTNNQSSGSSNTNYSSSNSNISASSTNTSSNASAGTSNNAVVSNAIVSNPIPDNSDNNNIQIQAAEPEAQSLSSPDSNLSTSPDNNSSVGPIVNNSDNKLAGGLDGQNNTNKEAGKKSGILSLVVKISLGIAAGGICIAGLIVGKNKLSQKSDKDVLPNNNFSFENLPSNTFGSNAVMNLQQVDPTFVDPNDNYTQKLQPNNYLNNPNLPTDNIPNGDFINTDSIEPLPNLVNKVDVELPIYNIKEENYNTVGRQIEETEPINTWNEDEEINDETQLINTNEGYNHIVPEMGEMVIENNHRPSLYAALEELENEGESQDPLPNENMKQIIPDIQYATVEVNNEFDNIDIDDEELNQPGNDNMKQIIPDIQYATVEVNNEFAGIDEDESIDRNSRVVVDIDAQHNPHRDTVASVDADVQELRVSQDFLAMPSNIANFKNISDTYRNALRDTFDSGNRDTLNSTDSILHKLR</sequence>
<comment type="caution">
    <text evidence="3">The sequence shown here is derived from an EMBL/GenBank/DDBJ whole genome shotgun (WGS) entry which is preliminary data.</text>
</comment>
<evidence type="ECO:0000313" key="3">
    <source>
        <dbReference type="EMBL" id="ORX46173.1"/>
    </source>
</evidence>